<gene>
    <name evidence="1" type="ORF">TEK04_20030</name>
</gene>
<protein>
    <submittedName>
        <fullName evidence="1">Uncharacterized protein</fullName>
    </submittedName>
</protein>
<sequence>MTAGDRLSTGRDWLVVDPDRPDDVRAPRALLDADVRLHGRPAAPEVEDVFHADPHADPALAGVRDHLPDLLRAHSAAAVQPSAEVVDRMTREAVAAVRSARQDKDPGGAP</sequence>
<comment type="caution">
    <text evidence="1">The sequence shown here is derived from an EMBL/GenBank/DDBJ whole genome shotgun (WGS) entry which is preliminary data.</text>
</comment>
<evidence type="ECO:0000313" key="1">
    <source>
        <dbReference type="EMBL" id="MEI4274018.1"/>
    </source>
</evidence>
<keyword evidence="2" id="KW-1185">Reference proteome</keyword>
<dbReference type="EMBL" id="JBAPLU010000032">
    <property type="protein sequence ID" value="MEI4274018.1"/>
    <property type="molecule type" value="Genomic_DNA"/>
</dbReference>
<proteinExistence type="predicted"/>
<organism evidence="1 2">
    <name type="scientific">Klenkia sesuvii</name>
    <dbReference type="NCBI Taxonomy" id="3103137"/>
    <lineage>
        <taxon>Bacteria</taxon>
        <taxon>Bacillati</taxon>
        <taxon>Actinomycetota</taxon>
        <taxon>Actinomycetes</taxon>
        <taxon>Geodermatophilales</taxon>
        <taxon>Geodermatophilaceae</taxon>
        <taxon>Klenkia</taxon>
    </lineage>
</organism>
<dbReference type="Proteomes" id="UP001361570">
    <property type="component" value="Unassembled WGS sequence"/>
</dbReference>
<evidence type="ECO:0000313" key="2">
    <source>
        <dbReference type="Proteomes" id="UP001361570"/>
    </source>
</evidence>
<accession>A0ABU8DZD4</accession>
<name>A0ABU8DZD4_9ACTN</name>
<reference evidence="1 2" key="1">
    <citation type="submission" date="2024-03" db="EMBL/GenBank/DDBJ databases">
        <title>Draft genome sequence of Klenkia sp. LSe6-5.</title>
        <authorList>
            <person name="Duangmal K."/>
            <person name="Chantavorakit T."/>
        </authorList>
    </citation>
    <scope>NUCLEOTIDE SEQUENCE [LARGE SCALE GENOMIC DNA]</scope>
    <source>
        <strain evidence="1 2">LSe6-5</strain>
    </source>
</reference>
<dbReference type="RefSeq" id="WP_336406134.1">
    <property type="nucleotide sequence ID" value="NZ_JBAPLU010000032.1"/>
</dbReference>